<evidence type="ECO:0000313" key="2">
    <source>
        <dbReference type="Proteomes" id="UP001165269"/>
    </source>
</evidence>
<dbReference type="SUPFAM" id="SSF46689">
    <property type="entry name" value="Homeodomain-like"/>
    <property type="match status" value="1"/>
</dbReference>
<sequence length="75" mass="8324">MSTTDADDIRAVVHDRLPDTGLSRTARRTATRQLTAAGAPADEIARLIGVTERTVYRYRAADRRHDTHETQTSST</sequence>
<dbReference type="EMBL" id="JALDAY010000003">
    <property type="protein sequence ID" value="MCI3271423.1"/>
    <property type="molecule type" value="Genomic_DNA"/>
</dbReference>
<dbReference type="Proteomes" id="UP001165269">
    <property type="component" value="Unassembled WGS sequence"/>
</dbReference>
<comment type="caution">
    <text evidence="1">The sequence shown here is derived from an EMBL/GenBank/DDBJ whole genome shotgun (WGS) entry which is preliminary data.</text>
</comment>
<dbReference type="Gene3D" id="1.10.10.60">
    <property type="entry name" value="Homeodomain-like"/>
    <property type="match status" value="1"/>
</dbReference>
<dbReference type="InterPro" id="IPR009057">
    <property type="entry name" value="Homeodomain-like_sf"/>
</dbReference>
<gene>
    <name evidence="1" type="ORF">MQP27_09900</name>
</gene>
<protein>
    <submittedName>
        <fullName evidence="1">Helix-turn-helix domain-containing protein</fullName>
    </submittedName>
</protein>
<dbReference type="Pfam" id="PF13384">
    <property type="entry name" value="HTH_23"/>
    <property type="match status" value="1"/>
</dbReference>
<name>A0ABS9Y2J7_9ACTN</name>
<organism evidence="1 2">
    <name type="scientific">Streptomyces cylindrosporus</name>
    <dbReference type="NCBI Taxonomy" id="2927583"/>
    <lineage>
        <taxon>Bacteria</taxon>
        <taxon>Bacillati</taxon>
        <taxon>Actinomycetota</taxon>
        <taxon>Actinomycetes</taxon>
        <taxon>Kitasatosporales</taxon>
        <taxon>Streptomycetaceae</taxon>
        <taxon>Streptomyces</taxon>
    </lineage>
</organism>
<reference evidence="1" key="1">
    <citation type="submission" date="2022-03" db="EMBL/GenBank/DDBJ databases">
        <title>Streptomyces 7R015 and 7R016 isolated from Barleria lupulina in Thailand.</title>
        <authorList>
            <person name="Kanchanasin P."/>
            <person name="Phongsopitanun W."/>
            <person name="Tanasupawat S."/>
        </authorList>
    </citation>
    <scope>NUCLEOTIDE SEQUENCE</scope>
    <source>
        <strain evidence="1">7R015</strain>
    </source>
</reference>
<dbReference type="RefSeq" id="WP_242763979.1">
    <property type="nucleotide sequence ID" value="NZ_JALDAY010000003.1"/>
</dbReference>
<accession>A0ABS9Y2J7</accession>
<evidence type="ECO:0000313" key="1">
    <source>
        <dbReference type="EMBL" id="MCI3271423.1"/>
    </source>
</evidence>
<keyword evidence="2" id="KW-1185">Reference proteome</keyword>
<proteinExistence type="predicted"/>